<dbReference type="InterPro" id="IPR055390">
    <property type="entry name" value="AraA_central"/>
</dbReference>
<dbReference type="GO" id="GO:0005996">
    <property type="term" value="P:monosaccharide metabolic process"/>
    <property type="evidence" value="ECO:0007669"/>
    <property type="project" value="InterPro"/>
</dbReference>
<proteinExistence type="predicted"/>
<dbReference type="Pfam" id="PF24856">
    <property type="entry name" value="AraA_central"/>
    <property type="match status" value="1"/>
</dbReference>
<dbReference type="InterPro" id="IPR009015">
    <property type="entry name" value="Fucose_isomerase_N/cen_sf"/>
</dbReference>
<reference evidence="4" key="1">
    <citation type="journal article" date="2014" name="Front. Microbiol.">
        <title>High frequency of phylogenetically diverse reductive dehalogenase-homologous genes in deep subseafloor sedimentary metagenomes.</title>
        <authorList>
            <person name="Kawai M."/>
            <person name="Futagami T."/>
            <person name="Toyoda A."/>
            <person name="Takaki Y."/>
            <person name="Nishi S."/>
            <person name="Hori S."/>
            <person name="Arai W."/>
            <person name="Tsubouchi T."/>
            <person name="Morono Y."/>
            <person name="Uchiyama I."/>
            <person name="Ito T."/>
            <person name="Fujiyama A."/>
            <person name="Inagaki F."/>
            <person name="Takami H."/>
        </authorList>
    </citation>
    <scope>NUCLEOTIDE SEQUENCE</scope>
    <source>
        <strain evidence="4">Expedition CK06-06</strain>
    </source>
</reference>
<organism evidence="4">
    <name type="scientific">marine sediment metagenome</name>
    <dbReference type="NCBI Taxonomy" id="412755"/>
    <lineage>
        <taxon>unclassified sequences</taxon>
        <taxon>metagenomes</taxon>
        <taxon>ecological metagenomes</taxon>
    </lineage>
</organism>
<accession>X1GCA3</accession>
<feature type="domain" description="L-arabinose isomerase central" evidence="3">
    <location>
        <begin position="93"/>
        <end position="207"/>
    </location>
</feature>
<name>X1GCA3_9ZZZZ</name>
<dbReference type="PANTHER" id="PTHR36120">
    <property type="entry name" value="FUCOSE ISOMERASE"/>
    <property type="match status" value="1"/>
</dbReference>
<dbReference type="AlphaFoldDB" id="X1GCA3"/>
<dbReference type="SUPFAM" id="SSF53743">
    <property type="entry name" value="FucI/AraA N-terminal and middle domains"/>
    <property type="match status" value="1"/>
</dbReference>
<keyword evidence="2" id="KW-0119">Carbohydrate metabolism</keyword>
<protein>
    <recommendedName>
        <fullName evidence="3">L-arabinose isomerase central domain-containing protein</fullName>
    </recommendedName>
</protein>
<keyword evidence="1" id="KW-0413">Isomerase</keyword>
<evidence type="ECO:0000256" key="2">
    <source>
        <dbReference type="ARBA" id="ARBA00023277"/>
    </source>
</evidence>
<comment type="caution">
    <text evidence="4">The sequence shown here is derived from an EMBL/GenBank/DDBJ whole genome shotgun (WGS) entry which is preliminary data.</text>
</comment>
<dbReference type="EMBL" id="BARU01022321">
    <property type="protein sequence ID" value="GAH55491.1"/>
    <property type="molecule type" value="Genomic_DNA"/>
</dbReference>
<dbReference type="GO" id="GO:0005737">
    <property type="term" value="C:cytoplasm"/>
    <property type="evidence" value="ECO:0007669"/>
    <property type="project" value="InterPro"/>
</dbReference>
<evidence type="ECO:0000313" key="4">
    <source>
        <dbReference type="EMBL" id="GAH55491.1"/>
    </source>
</evidence>
<evidence type="ECO:0000259" key="3">
    <source>
        <dbReference type="Pfam" id="PF24856"/>
    </source>
</evidence>
<sequence>PESLSMIESGTCWGVNSAVQLPSSLKRLWSDFNYGFVFGHIENDRAISEIVQYAKAARCVKRLKGKKIAFLPHRSGDVPMYDTYPDEARMMGQTGIKISFIYVNELLVKMQKVKEAETEDLTEELYQMCEVIEPTRKEVSLAARQAIALEQLVEEKKVDALAIDMFPGLTPICGMIPCVGMARLIDKGMIVTTEGDLSVAVAALIIKELCGKPVHFWENLMFDEEKNWVLGGHEGGSAGFTMAKRGTRPKLRNTQYINFGNCPGAPYNGVLPQFITNPGPV</sequence>
<dbReference type="GO" id="GO:0016861">
    <property type="term" value="F:intramolecular oxidoreductase activity, interconverting aldoses and ketoses"/>
    <property type="evidence" value="ECO:0007669"/>
    <property type="project" value="InterPro"/>
</dbReference>
<dbReference type="PANTHER" id="PTHR36120:SF1">
    <property type="entry name" value="L-FUCOSE ISOMERASE C-TERMINAL DOMAIN-CONTAINING PROTEIN"/>
    <property type="match status" value="1"/>
</dbReference>
<gene>
    <name evidence="4" type="ORF">S03H2_36389</name>
</gene>
<feature type="non-terminal residue" evidence="4">
    <location>
        <position position="1"/>
    </location>
</feature>
<evidence type="ECO:0000256" key="1">
    <source>
        <dbReference type="ARBA" id="ARBA00023235"/>
    </source>
</evidence>
<feature type="non-terminal residue" evidence="4">
    <location>
        <position position="281"/>
    </location>
</feature>